<name>A0A1S4C2W6_TOBAC</name>
<dbReference type="OrthoDB" id="1245115at2759"/>
<sequence length="105" mass="12294">MYDETKTRVKTVEGDSEYFSFVMGLHPGSVLRPFLFALVMDILTRHIRREVSWCMLFTADIVPIDEMRSGINVRLEVWRQTLESKDQVEQDQNGILGMQVRQRDS</sequence>
<dbReference type="RefSeq" id="XP_016495502.1">
    <property type="nucleotide sequence ID" value="XM_016640016.1"/>
</dbReference>
<protein>
    <recommendedName>
        <fullName evidence="2">Reverse transcriptase domain-containing protein</fullName>
    </recommendedName>
</protein>
<dbReference type="KEGG" id="nta:107814573"/>
<evidence type="ECO:0000313" key="1">
    <source>
        <dbReference type="RefSeq" id="XP_016495502.1"/>
    </source>
</evidence>
<dbReference type="AlphaFoldDB" id="A0A1S4C2W6"/>
<proteinExistence type="predicted"/>
<accession>A0A1S4C2W6</accession>
<reference evidence="1" key="1">
    <citation type="submission" date="2025-08" db="UniProtKB">
        <authorList>
            <consortium name="RefSeq"/>
        </authorList>
    </citation>
    <scope>IDENTIFICATION</scope>
</reference>
<dbReference type="PaxDb" id="4097-A0A1S4C2W6"/>
<evidence type="ECO:0008006" key="2">
    <source>
        <dbReference type="Google" id="ProtNLM"/>
    </source>
</evidence>
<organism evidence="1">
    <name type="scientific">Nicotiana tabacum</name>
    <name type="common">Common tobacco</name>
    <dbReference type="NCBI Taxonomy" id="4097"/>
    <lineage>
        <taxon>Eukaryota</taxon>
        <taxon>Viridiplantae</taxon>
        <taxon>Streptophyta</taxon>
        <taxon>Embryophyta</taxon>
        <taxon>Tracheophyta</taxon>
        <taxon>Spermatophyta</taxon>
        <taxon>Magnoliopsida</taxon>
        <taxon>eudicotyledons</taxon>
        <taxon>Gunneridae</taxon>
        <taxon>Pentapetalae</taxon>
        <taxon>asterids</taxon>
        <taxon>lamiids</taxon>
        <taxon>Solanales</taxon>
        <taxon>Solanaceae</taxon>
        <taxon>Nicotianoideae</taxon>
        <taxon>Nicotianeae</taxon>
        <taxon>Nicotiana</taxon>
    </lineage>
</organism>
<gene>
    <name evidence="1" type="primary">LOC107814573</name>
</gene>